<dbReference type="AlphaFoldDB" id="A0ABD5SM03"/>
<comment type="caution">
    <text evidence="1">The sequence shown here is derived from an EMBL/GenBank/DDBJ whole genome shotgun (WGS) entry which is preliminary data.</text>
</comment>
<accession>A0ABD5SM03</accession>
<reference evidence="1 2" key="1">
    <citation type="journal article" date="2019" name="Int. J. Syst. Evol. Microbiol.">
        <title>The Global Catalogue of Microorganisms (GCM) 10K type strain sequencing project: providing services to taxonomists for standard genome sequencing and annotation.</title>
        <authorList>
            <consortium name="The Broad Institute Genomics Platform"/>
            <consortium name="The Broad Institute Genome Sequencing Center for Infectious Disease"/>
            <person name="Wu L."/>
            <person name="Ma J."/>
        </authorList>
    </citation>
    <scope>NUCLEOTIDE SEQUENCE [LARGE SCALE GENOMIC DNA]</scope>
    <source>
        <strain evidence="1 2">LMG 29247</strain>
    </source>
</reference>
<name>A0ABD5SM03_9EURY</name>
<proteinExistence type="predicted"/>
<organism evidence="1 2">
    <name type="scientific">Natrinema soli</name>
    <dbReference type="NCBI Taxonomy" id="1930624"/>
    <lineage>
        <taxon>Archaea</taxon>
        <taxon>Methanobacteriati</taxon>
        <taxon>Methanobacteriota</taxon>
        <taxon>Stenosarchaea group</taxon>
        <taxon>Halobacteria</taxon>
        <taxon>Halobacteriales</taxon>
        <taxon>Natrialbaceae</taxon>
        <taxon>Natrinema</taxon>
    </lineage>
</organism>
<evidence type="ECO:0000313" key="2">
    <source>
        <dbReference type="Proteomes" id="UP001596383"/>
    </source>
</evidence>
<dbReference type="EMBL" id="JBHSWV010000210">
    <property type="protein sequence ID" value="MFC6766028.1"/>
    <property type="molecule type" value="Genomic_DNA"/>
</dbReference>
<gene>
    <name evidence="1" type="ORF">ACFQE6_13825</name>
</gene>
<protein>
    <submittedName>
        <fullName evidence="1">Uncharacterized protein</fullName>
    </submittedName>
</protein>
<keyword evidence="2" id="KW-1185">Reference proteome</keyword>
<evidence type="ECO:0000313" key="1">
    <source>
        <dbReference type="EMBL" id="MFC6766028.1"/>
    </source>
</evidence>
<sequence length="105" mass="12030">MSVGSSTSAFQRGVDVVSTISFAAVRKRWGDEWSIRATHFADGTAQAYVFRSRGVADDDREEKTLKQGRLYTDGDRTVFRRVHFHTEDVVYMLEEHELEAEADRD</sequence>
<dbReference type="RefSeq" id="WP_273739019.1">
    <property type="nucleotide sequence ID" value="NZ_JAQIVI010000210.1"/>
</dbReference>
<dbReference type="Proteomes" id="UP001596383">
    <property type="component" value="Unassembled WGS sequence"/>
</dbReference>